<feature type="non-terminal residue" evidence="1">
    <location>
        <position position="1"/>
    </location>
</feature>
<organism evidence="1 2">
    <name type="scientific">Pseudolycoriella hygida</name>
    <dbReference type="NCBI Taxonomy" id="35572"/>
    <lineage>
        <taxon>Eukaryota</taxon>
        <taxon>Metazoa</taxon>
        <taxon>Ecdysozoa</taxon>
        <taxon>Arthropoda</taxon>
        <taxon>Hexapoda</taxon>
        <taxon>Insecta</taxon>
        <taxon>Pterygota</taxon>
        <taxon>Neoptera</taxon>
        <taxon>Endopterygota</taxon>
        <taxon>Diptera</taxon>
        <taxon>Nematocera</taxon>
        <taxon>Sciaroidea</taxon>
        <taxon>Sciaridae</taxon>
        <taxon>Pseudolycoriella</taxon>
    </lineage>
</organism>
<accession>A0A9Q0S2C3</accession>
<reference evidence="1" key="1">
    <citation type="submission" date="2022-07" db="EMBL/GenBank/DDBJ databases">
        <authorList>
            <person name="Trinca V."/>
            <person name="Uliana J.V.C."/>
            <person name="Torres T.T."/>
            <person name="Ward R.J."/>
            <person name="Monesi N."/>
        </authorList>
    </citation>
    <scope>NUCLEOTIDE SEQUENCE</scope>
    <source>
        <strain evidence="1">HSMRA1968</strain>
        <tissue evidence="1">Whole embryos</tissue>
    </source>
</reference>
<dbReference type="Proteomes" id="UP001151699">
    <property type="component" value="Chromosome B"/>
</dbReference>
<name>A0A9Q0S2C3_9DIPT</name>
<protein>
    <submittedName>
        <fullName evidence="1">Uncharacterized protein</fullName>
    </submittedName>
</protein>
<proteinExistence type="predicted"/>
<dbReference type="EMBL" id="WJQU01000002">
    <property type="protein sequence ID" value="KAJ6640990.1"/>
    <property type="molecule type" value="Genomic_DNA"/>
</dbReference>
<sequence>FIQHDITAAAYPIPKIHYFLQTPTVSPSPLAYGNRHTLPKPIAKPTTDKMKSNLLDHEPRSGPAIQWIRFECCARRVLRHMLNE</sequence>
<dbReference type="OrthoDB" id="10593534at2759"/>
<keyword evidence="2" id="KW-1185">Reference proteome</keyword>
<evidence type="ECO:0000313" key="2">
    <source>
        <dbReference type="Proteomes" id="UP001151699"/>
    </source>
</evidence>
<comment type="caution">
    <text evidence="1">The sequence shown here is derived from an EMBL/GenBank/DDBJ whole genome shotgun (WGS) entry which is preliminary data.</text>
</comment>
<dbReference type="AlphaFoldDB" id="A0A9Q0S2C3"/>
<evidence type="ECO:0000313" key="1">
    <source>
        <dbReference type="EMBL" id="KAJ6640990.1"/>
    </source>
</evidence>
<gene>
    <name evidence="1" type="ORF">Bhyg_05923</name>
</gene>